<dbReference type="KEGG" id="scm:SCHCO_02639861"/>
<dbReference type="InParanoid" id="D8QGP1"/>
<reference evidence="2 3" key="1">
    <citation type="journal article" date="2010" name="Nat. Biotechnol.">
        <title>Genome sequence of the model mushroom Schizophyllum commune.</title>
        <authorList>
            <person name="Ohm R.A."/>
            <person name="de Jong J.F."/>
            <person name="Lugones L.G."/>
            <person name="Aerts A."/>
            <person name="Kothe E."/>
            <person name="Stajich J.E."/>
            <person name="de Vries R.P."/>
            <person name="Record E."/>
            <person name="Levasseur A."/>
            <person name="Baker S.E."/>
            <person name="Bartholomew K.A."/>
            <person name="Coutinho P.M."/>
            <person name="Erdmann S."/>
            <person name="Fowler T.J."/>
            <person name="Gathman A.C."/>
            <person name="Lombard V."/>
            <person name="Henrissat B."/>
            <person name="Knabe N."/>
            <person name="Kuees U."/>
            <person name="Lilly W.W."/>
            <person name="Lindquist E."/>
            <person name="Lucas S."/>
            <person name="Magnuson J.K."/>
            <person name="Piumi F."/>
            <person name="Raudaskoski M."/>
            <person name="Salamov A."/>
            <person name="Schmutz J."/>
            <person name="Schwarze F.W.M.R."/>
            <person name="vanKuyk P.A."/>
            <person name="Horton J.S."/>
            <person name="Grigoriev I.V."/>
            <person name="Woesten H.A.B."/>
        </authorList>
    </citation>
    <scope>NUCLEOTIDE SEQUENCE [LARGE SCALE GENOMIC DNA]</scope>
    <source>
        <strain evidence="3">H4-8 / FGSC 9210</strain>
    </source>
</reference>
<feature type="compositionally biased region" description="Acidic residues" evidence="1">
    <location>
        <begin position="117"/>
        <end position="127"/>
    </location>
</feature>
<proteinExistence type="predicted"/>
<evidence type="ECO:0000313" key="3">
    <source>
        <dbReference type="Proteomes" id="UP000007431"/>
    </source>
</evidence>
<dbReference type="AlphaFoldDB" id="D8QGP1"/>
<protein>
    <submittedName>
        <fullName evidence="2">Expressed protein</fullName>
    </submittedName>
</protein>
<dbReference type="OrthoDB" id="10402537at2759"/>
<name>D8QGP1_SCHCM</name>
<dbReference type="GeneID" id="9597202"/>
<feature type="non-terminal residue" evidence="2">
    <location>
        <position position="252"/>
    </location>
</feature>
<dbReference type="Proteomes" id="UP000007431">
    <property type="component" value="Unassembled WGS sequence"/>
</dbReference>
<dbReference type="VEuPathDB" id="FungiDB:SCHCODRAFT_02639861"/>
<keyword evidence="3" id="KW-1185">Reference proteome</keyword>
<feature type="compositionally biased region" description="Low complexity" evidence="1">
    <location>
        <begin position="135"/>
        <end position="165"/>
    </location>
</feature>
<feature type="region of interest" description="Disordered" evidence="1">
    <location>
        <begin position="99"/>
        <end position="213"/>
    </location>
</feature>
<sequence length="252" mass="28460">MVDNAFVWRCSKVGCPDPDFPKDYKAEHCTSSRGPALCKSMRHGWKYHYKQVTVPWKGGRTTLVRDKVTGLFCCPCGAPSHACQDGQRMFRLCRRRVHPSTNDDVTKPTDNEQNGSPEEDDDDEDESQPCILIASSPSPDTPTSSTSKAGSSASAHPETSSSRARCATRTRPKTVLSTYAPASRQSRRKRARSVSSSSDQYRENSEGEEDSQILVLKQEFQKLRQKREAMWRRLIDKEKEELKKDMKRAKLG</sequence>
<organism evidence="3">
    <name type="scientific">Schizophyllum commune (strain H4-8 / FGSC 9210)</name>
    <name type="common">Split gill fungus</name>
    <dbReference type="NCBI Taxonomy" id="578458"/>
    <lineage>
        <taxon>Eukaryota</taxon>
        <taxon>Fungi</taxon>
        <taxon>Dikarya</taxon>
        <taxon>Basidiomycota</taxon>
        <taxon>Agaricomycotina</taxon>
        <taxon>Agaricomycetes</taxon>
        <taxon>Agaricomycetidae</taxon>
        <taxon>Agaricales</taxon>
        <taxon>Schizophyllaceae</taxon>
        <taxon>Schizophyllum</taxon>
    </lineage>
</organism>
<accession>D8QGP1</accession>
<dbReference type="HOGENOM" id="CLU_1215388_0_0_1"/>
<evidence type="ECO:0000256" key="1">
    <source>
        <dbReference type="SAM" id="MobiDB-lite"/>
    </source>
</evidence>
<dbReference type="EMBL" id="GL377312">
    <property type="protein sequence ID" value="EFI92527.1"/>
    <property type="molecule type" value="Genomic_DNA"/>
</dbReference>
<gene>
    <name evidence="2" type="ORF">SCHCODRAFT_113031</name>
</gene>
<evidence type="ECO:0000313" key="2">
    <source>
        <dbReference type="EMBL" id="EFI92527.1"/>
    </source>
</evidence>
<dbReference type="RefSeq" id="XP_003027430.1">
    <property type="nucleotide sequence ID" value="XM_003027384.1"/>
</dbReference>